<feature type="transmembrane region" description="Helical" evidence="6">
    <location>
        <begin position="386"/>
        <end position="405"/>
    </location>
</feature>
<protein>
    <recommendedName>
        <fullName evidence="7">Major facilitator superfamily (MFS) profile domain-containing protein</fullName>
    </recommendedName>
</protein>
<feature type="transmembrane region" description="Helical" evidence="6">
    <location>
        <begin position="124"/>
        <end position="147"/>
    </location>
</feature>
<dbReference type="Gene3D" id="1.20.1250.20">
    <property type="entry name" value="MFS general substrate transporter like domains"/>
    <property type="match status" value="1"/>
</dbReference>
<dbReference type="GO" id="GO:0016020">
    <property type="term" value="C:membrane"/>
    <property type="evidence" value="ECO:0007669"/>
    <property type="project" value="UniProtKB-SubCell"/>
</dbReference>
<proteinExistence type="predicted"/>
<feature type="transmembrane region" description="Helical" evidence="6">
    <location>
        <begin position="9"/>
        <end position="29"/>
    </location>
</feature>
<feature type="transmembrane region" description="Helical" evidence="6">
    <location>
        <begin position="81"/>
        <end position="104"/>
    </location>
</feature>
<evidence type="ECO:0000256" key="2">
    <source>
        <dbReference type="ARBA" id="ARBA00022448"/>
    </source>
</evidence>
<evidence type="ECO:0000313" key="9">
    <source>
        <dbReference type="Proteomes" id="UP001143981"/>
    </source>
</evidence>
<sequence>MGVSRVSNGVVTAAFGVGGLIGGMLTGYLSDRMQNRNGFQIGASVLYVISGLILFFAEHLYLVFMFRLVLGVASSTADTMLFTTVADVYPANLLGFKMAIIFAFDNLGNMLGPLLGGKAYEHMGVSGVSIIAISLGSLSLVMDLVLVRNSLEIRRALATSAAPRHLSSNVGQASSEELIAESIDDSLQESAVSTARSKRHCVEPLDKQQSIGNDNVHGKVQLAQLLFRLPVAGPTVSVFVATGLQTVVETVLPLRLYDMFHYSPATISIAFLIVGGVLTLAMPAIGYASDTVVAKHGEHKRYYTIAIAALAVLLAQTIVALASSYPVLIFGYALFAISTMAVAVPAQSAFGDYINASGTHAMAQCYSLAWLAEGLANIALPPTASALYATISFPAMLLSISAVLCTA</sequence>
<dbReference type="PANTHER" id="PTHR23506:SF23">
    <property type="entry name" value="GH10249P"/>
    <property type="match status" value="1"/>
</dbReference>
<reference evidence="8" key="1">
    <citation type="submission" date="2022-07" db="EMBL/GenBank/DDBJ databases">
        <title>Phylogenomic reconstructions and comparative analyses of Kickxellomycotina fungi.</title>
        <authorList>
            <person name="Reynolds N.K."/>
            <person name="Stajich J.E."/>
            <person name="Barry K."/>
            <person name="Grigoriev I.V."/>
            <person name="Crous P."/>
            <person name="Smith M.E."/>
        </authorList>
    </citation>
    <scope>NUCLEOTIDE SEQUENCE</scope>
    <source>
        <strain evidence="8">BCRC 34381</strain>
    </source>
</reference>
<organism evidence="8 9">
    <name type="scientific">Coemansia biformis</name>
    <dbReference type="NCBI Taxonomy" id="1286918"/>
    <lineage>
        <taxon>Eukaryota</taxon>
        <taxon>Fungi</taxon>
        <taxon>Fungi incertae sedis</taxon>
        <taxon>Zoopagomycota</taxon>
        <taxon>Kickxellomycotina</taxon>
        <taxon>Kickxellomycetes</taxon>
        <taxon>Kickxellales</taxon>
        <taxon>Kickxellaceae</taxon>
        <taxon>Coemansia</taxon>
    </lineage>
</organism>
<keyword evidence="9" id="KW-1185">Reference proteome</keyword>
<feature type="non-terminal residue" evidence="8">
    <location>
        <position position="407"/>
    </location>
</feature>
<evidence type="ECO:0000313" key="8">
    <source>
        <dbReference type="EMBL" id="KAJ1734245.1"/>
    </source>
</evidence>
<dbReference type="PROSITE" id="PS50850">
    <property type="entry name" value="MFS"/>
    <property type="match status" value="1"/>
</dbReference>
<dbReference type="EMBL" id="JANBOI010000086">
    <property type="protein sequence ID" value="KAJ1734245.1"/>
    <property type="molecule type" value="Genomic_DNA"/>
</dbReference>
<dbReference type="AlphaFoldDB" id="A0A9W7YFN8"/>
<dbReference type="Proteomes" id="UP001143981">
    <property type="component" value="Unassembled WGS sequence"/>
</dbReference>
<dbReference type="GO" id="GO:0022857">
    <property type="term" value="F:transmembrane transporter activity"/>
    <property type="evidence" value="ECO:0007669"/>
    <property type="project" value="InterPro"/>
</dbReference>
<feature type="transmembrane region" description="Helical" evidence="6">
    <location>
        <begin position="41"/>
        <end position="69"/>
    </location>
</feature>
<keyword evidence="4 6" id="KW-1133">Transmembrane helix</keyword>
<dbReference type="InterPro" id="IPR011701">
    <property type="entry name" value="MFS"/>
</dbReference>
<gene>
    <name evidence="8" type="ORF">LPJ61_001184</name>
</gene>
<comment type="subcellular location">
    <subcellularLocation>
        <location evidence="1">Membrane</location>
        <topology evidence="1">Multi-pass membrane protein</topology>
    </subcellularLocation>
</comment>
<keyword evidence="2" id="KW-0813">Transport</keyword>
<feature type="transmembrane region" description="Helical" evidence="6">
    <location>
        <begin position="329"/>
        <end position="349"/>
    </location>
</feature>
<evidence type="ECO:0000256" key="3">
    <source>
        <dbReference type="ARBA" id="ARBA00022692"/>
    </source>
</evidence>
<dbReference type="PANTHER" id="PTHR23506">
    <property type="entry name" value="GH10249P"/>
    <property type="match status" value="1"/>
</dbReference>
<comment type="caution">
    <text evidence="8">The sequence shown here is derived from an EMBL/GenBank/DDBJ whole genome shotgun (WGS) entry which is preliminary data.</text>
</comment>
<dbReference type="Pfam" id="PF07690">
    <property type="entry name" value="MFS_1"/>
    <property type="match status" value="1"/>
</dbReference>
<evidence type="ECO:0000256" key="4">
    <source>
        <dbReference type="ARBA" id="ARBA00022989"/>
    </source>
</evidence>
<dbReference type="OrthoDB" id="5086884at2759"/>
<dbReference type="SUPFAM" id="SSF103473">
    <property type="entry name" value="MFS general substrate transporter"/>
    <property type="match status" value="1"/>
</dbReference>
<feature type="transmembrane region" description="Helical" evidence="6">
    <location>
        <begin position="302"/>
        <end position="323"/>
    </location>
</feature>
<keyword evidence="3 6" id="KW-0812">Transmembrane</keyword>
<evidence type="ECO:0000256" key="1">
    <source>
        <dbReference type="ARBA" id="ARBA00004141"/>
    </source>
</evidence>
<evidence type="ECO:0000259" key="7">
    <source>
        <dbReference type="PROSITE" id="PS50850"/>
    </source>
</evidence>
<keyword evidence="5 6" id="KW-0472">Membrane</keyword>
<name>A0A9W7YFN8_9FUNG</name>
<dbReference type="InterPro" id="IPR036259">
    <property type="entry name" value="MFS_trans_sf"/>
</dbReference>
<dbReference type="InterPro" id="IPR020846">
    <property type="entry name" value="MFS_dom"/>
</dbReference>
<feature type="transmembrane region" description="Helical" evidence="6">
    <location>
        <begin position="260"/>
        <end position="281"/>
    </location>
</feature>
<accession>A0A9W7YFN8</accession>
<dbReference type="InterPro" id="IPR050930">
    <property type="entry name" value="MFS_Vesicular_Transporter"/>
</dbReference>
<evidence type="ECO:0000256" key="6">
    <source>
        <dbReference type="SAM" id="Phobius"/>
    </source>
</evidence>
<evidence type="ECO:0000256" key="5">
    <source>
        <dbReference type="ARBA" id="ARBA00023136"/>
    </source>
</evidence>
<feature type="domain" description="Major facilitator superfamily (MFS) profile" evidence="7">
    <location>
        <begin position="1"/>
        <end position="407"/>
    </location>
</feature>